<dbReference type="InterPro" id="IPR029058">
    <property type="entry name" value="AB_hydrolase_fold"/>
</dbReference>
<dbReference type="Pfam" id="PF12697">
    <property type="entry name" value="Abhydrolase_6"/>
    <property type="match status" value="1"/>
</dbReference>
<evidence type="ECO:0000313" key="2">
    <source>
        <dbReference type="EMBL" id="MBB2899400.1"/>
    </source>
</evidence>
<dbReference type="AlphaFoldDB" id="A0A7W4XVS6"/>
<reference evidence="2 3" key="1">
    <citation type="submission" date="2020-08" db="EMBL/GenBank/DDBJ databases">
        <title>The Agave Microbiome: Exploring the role of microbial communities in plant adaptations to desert environments.</title>
        <authorList>
            <person name="Partida-Martinez L.P."/>
        </authorList>
    </citation>
    <scope>NUCLEOTIDE SEQUENCE [LARGE SCALE GENOMIC DNA]</scope>
    <source>
        <strain evidence="2 3">AS2.23</strain>
    </source>
</reference>
<dbReference type="EMBL" id="JACHVY010000001">
    <property type="protein sequence ID" value="MBB2899400.1"/>
    <property type="molecule type" value="Genomic_DNA"/>
</dbReference>
<protein>
    <submittedName>
        <fullName evidence="2">Pimeloyl-ACP methyl ester carboxylesterase</fullName>
    </submittedName>
</protein>
<accession>A0A7W4XVS6</accession>
<evidence type="ECO:0000259" key="1">
    <source>
        <dbReference type="Pfam" id="PF12697"/>
    </source>
</evidence>
<dbReference type="Gene3D" id="3.40.50.1820">
    <property type="entry name" value="alpha/beta hydrolase"/>
    <property type="match status" value="1"/>
</dbReference>
<proteinExistence type="predicted"/>
<name>A0A7W4XVS6_KINRA</name>
<evidence type="ECO:0000313" key="3">
    <source>
        <dbReference type="Proteomes" id="UP000533269"/>
    </source>
</evidence>
<dbReference type="InterPro" id="IPR000073">
    <property type="entry name" value="AB_hydrolase_1"/>
</dbReference>
<feature type="domain" description="AB hydrolase-1" evidence="1">
    <location>
        <begin position="20"/>
        <end position="241"/>
    </location>
</feature>
<gene>
    <name evidence="2" type="ORF">FHR75_000188</name>
</gene>
<dbReference type="RefSeq" id="WP_183390065.1">
    <property type="nucleotide sequence ID" value="NZ_JACHVY010000001.1"/>
</dbReference>
<dbReference type="GO" id="GO:0003824">
    <property type="term" value="F:catalytic activity"/>
    <property type="evidence" value="ECO:0007669"/>
    <property type="project" value="UniProtKB-ARBA"/>
</dbReference>
<dbReference type="PANTHER" id="PTHR37017">
    <property type="entry name" value="AB HYDROLASE-1 DOMAIN-CONTAINING PROTEIN-RELATED"/>
    <property type="match status" value="1"/>
</dbReference>
<dbReference type="Proteomes" id="UP000533269">
    <property type="component" value="Unassembled WGS sequence"/>
</dbReference>
<dbReference type="SUPFAM" id="SSF53474">
    <property type="entry name" value="alpha/beta-Hydrolases"/>
    <property type="match status" value="1"/>
</dbReference>
<dbReference type="PANTHER" id="PTHR37017:SF11">
    <property type="entry name" value="ESTERASE_LIPASE_THIOESTERASE DOMAIN-CONTAINING PROTEIN"/>
    <property type="match status" value="1"/>
</dbReference>
<dbReference type="InterPro" id="IPR052897">
    <property type="entry name" value="Sec-Metab_Biosynth_Hydrolase"/>
</dbReference>
<sequence length="257" mass="25695">MSENPTLPAATAPTAGAPAVVLVHGAFAESAGWAEVAQTLSSHGLDVVAVANPLRSVAGDAAYLTDVVRGLGRPVVLVGHSYGGMVITQAADALGEQVRALVYVAAFVPERGESALELSGRHPGSTLGETLLAYPVATGGNEFRIDPARFAAQFAADVSAELAATMALTQRPVTEAALTEALSVEPAWKRLPSWAVYGDGDLNIPAAALASMAERAGVRGSTVVEGASHAVGVSHPDAVATAVLAAVAAAGSVTAGA</sequence>
<comment type="caution">
    <text evidence="2">The sequence shown here is derived from an EMBL/GenBank/DDBJ whole genome shotgun (WGS) entry which is preliminary data.</text>
</comment>
<organism evidence="2 3">
    <name type="scientific">Kineococcus radiotolerans</name>
    <dbReference type="NCBI Taxonomy" id="131568"/>
    <lineage>
        <taxon>Bacteria</taxon>
        <taxon>Bacillati</taxon>
        <taxon>Actinomycetota</taxon>
        <taxon>Actinomycetes</taxon>
        <taxon>Kineosporiales</taxon>
        <taxon>Kineosporiaceae</taxon>
        <taxon>Kineococcus</taxon>
    </lineage>
</organism>
<reference evidence="2 3" key="2">
    <citation type="submission" date="2020-08" db="EMBL/GenBank/DDBJ databases">
        <authorList>
            <person name="Partida-Martinez L."/>
            <person name="Huntemann M."/>
            <person name="Clum A."/>
            <person name="Wang J."/>
            <person name="Palaniappan K."/>
            <person name="Ritter S."/>
            <person name="Chen I.-M."/>
            <person name="Stamatis D."/>
            <person name="Reddy T."/>
            <person name="O'Malley R."/>
            <person name="Daum C."/>
            <person name="Shapiro N."/>
            <person name="Ivanova N."/>
            <person name="Kyrpides N."/>
            <person name="Woyke T."/>
        </authorList>
    </citation>
    <scope>NUCLEOTIDE SEQUENCE [LARGE SCALE GENOMIC DNA]</scope>
    <source>
        <strain evidence="2 3">AS2.23</strain>
    </source>
</reference>